<dbReference type="EMBL" id="JAWDGP010003531">
    <property type="protein sequence ID" value="KAK3773511.1"/>
    <property type="molecule type" value="Genomic_DNA"/>
</dbReference>
<protein>
    <submittedName>
        <fullName evidence="2">Uncharacterized protein</fullName>
    </submittedName>
</protein>
<dbReference type="Proteomes" id="UP001283361">
    <property type="component" value="Unassembled WGS sequence"/>
</dbReference>
<reference evidence="2" key="1">
    <citation type="journal article" date="2023" name="G3 (Bethesda)">
        <title>A reference genome for the long-term kleptoplast-retaining sea slug Elysia crispata morphotype clarki.</title>
        <authorList>
            <person name="Eastman K.E."/>
            <person name="Pendleton A.L."/>
            <person name="Shaikh M.A."/>
            <person name="Suttiyut T."/>
            <person name="Ogas R."/>
            <person name="Tomko P."/>
            <person name="Gavelis G."/>
            <person name="Widhalm J.R."/>
            <person name="Wisecaver J.H."/>
        </authorList>
    </citation>
    <scope>NUCLEOTIDE SEQUENCE</scope>
    <source>
        <strain evidence="2">ECLA1</strain>
    </source>
</reference>
<proteinExistence type="predicted"/>
<name>A0AAE0ZR44_9GAST</name>
<gene>
    <name evidence="2" type="ORF">RRG08_022226</name>
</gene>
<comment type="caution">
    <text evidence="2">The sequence shown here is derived from an EMBL/GenBank/DDBJ whole genome shotgun (WGS) entry which is preliminary data.</text>
</comment>
<keyword evidence="3" id="KW-1185">Reference proteome</keyword>
<evidence type="ECO:0000313" key="3">
    <source>
        <dbReference type="Proteomes" id="UP001283361"/>
    </source>
</evidence>
<evidence type="ECO:0000256" key="1">
    <source>
        <dbReference type="SAM" id="MobiDB-lite"/>
    </source>
</evidence>
<evidence type="ECO:0000313" key="2">
    <source>
        <dbReference type="EMBL" id="KAK3773511.1"/>
    </source>
</evidence>
<sequence length="233" mass="25292">MEEEDLLAAITRLAVKDESALVHRLRLSKMTQSPGTGIRTFLTSLRDPEILSDLLGDPKTDRTLEETADFIAQEEQGKATKTAVGDCSGAMSHPPTSKTYHPPKLKPQATPGRKCWACGGPSHGQKNDRAARSRSCEACAKCPVKGHFTTSCSKCNSCGKWGHRDATSRFCGPSNRCGFNPKGTPDRGRVLHTEDDTHGDDSVGHLYDQLCTMNMRNDTTCTGRVKPVGAPHI</sequence>
<feature type="region of interest" description="Disordered" evidence="1">
    <location>
        <begin position="84"/>
        <end position="108"/>
    </location>
</feature>
<organism evidence="2 3">
    <name type="scientific">Elysia crispata</name>
    <name type="common">lettuce slug</name>
    <dbReference type="NCBI Taxonomy" id="231223"/>
    <lineage>
        <taxon>Eukaryota</taxon>
        <taxon>Metazoa</taxon>
        <taxon>Spiralia</taxon>
        <taxon>Lophotrochozoa</taxon>
        <taxon>Mollusca</taxon>
        <taxon>Gastropoda</taxon>
        <taxon>Heterobranchia</taxon>
        <taxon>Euthyneura</taxon>
        <taxon>Panpulmonata</taxon>
        <taxon>Sacoglossa</taxon>
        <taxon>Placobranchoidea</taxon>
        <taxon>Plakobranchidae</taxon>
        <taxon>Elysia</taxon>
    </lineage>
</organism>
<accession>A0AAE0ZR44</accession>
<dbReference type="AlphaFoldDB" id="A0AAE0ZR44"/>